<accession>A0A1X6NES7</accession>
<name>A0A1X6NES7_9APHY</name>
<organism evidence="1 2">
    <name type="scientific">Postia placenta MAD-698-R-SB12</name>
    <dbReference type="NCBI Taxonomy" id="670580"/>
    <lineage>
        <taxon>Eukaryota</taxon>
        <taxon>Fungi</taxon>
        <taxon>Dikarya</taxon>
        <taxon>Basidiomycota</taxon>
        <taxon>Agaricomycotina</taxon>
        <taxon>Agaricomycetes</taxon>
        <taxon>Polyporales</taxon>
        <taxon>Adustoporiaceae</taxon>
        <taxon>Rhodonia</taxon>
    </lineage>
</organism>
<reference evidence="1 2" key="1">
    <citation type="submission" date="2017-04" db="EMBL/GenBank/DDBJ databases">
        <title>Genome Sequence of the Model Brown-Rot Fungus Postia placenta SB12.</title>
        <authorList>
            <consortium name="DOE Joint Genome Institute"/>
            <person name="Gaskell J."/>
            <person name="Kersten P."/>
            <person name="Larrondo L.F."/>
            <person name="Canessa P."/>
            <person name="Martinez D."/>
            <person name="Hibbett D."/>
            <person name="Schmoll M."/>
            <person name="Kubicek C.P."/>
            <person name="Martinez A.T."/>
            <person name="Yadav J."/>
            <person name="Master E."/>
            <person name="Magnuson J.K."/>
            <person name="James T."/>
            <person name="Yaver D."/>
            <person name="Berka R."/>
            <person name="Labutti K."/>
            <person name="Lipzen A."/>
            <person name="Aerts A."/>
            <person name="Barry K."/>
            <person name="Henrissat B."/>
            <person name="Blanchette R."/>
            <person name="Grigoriev I."/>
            <person name="Cullen D."/>
        </authorList>
    </citation>
    <scope>NUCLEOTIDE SEQUENCE [LARGE SCALE GENOMIC DNA]</scope>
    <source>
        <strain evidence="1 2">MAD-698-R-SB12</strain>
    </source>
</reference>
<proteinExistence type="predicted"/>
<evidence type="ECO:0000313" key="1">
    <source>
        <dbReference type="EMBL" id="OSX67139.1"/>
    </source>
</evidence>
<dbReference type="AlphaFoldDB" id="A0A1X6NES7"/>
<dbReference type="RefSeq" id="XP_024343933.1">
    <property type="nucleotide sequence ID" value="XM_024483939.1"/>
</dbReference>
<dbReference type="EMBL" id="KZ110591">
    <property type="protein sequence ID" value="OSX67139.1"/>
    <property type="molecule type" value="Genomic_DNA"/>
</dbReference>
<keyword evidence="2" id="KW-1185">Reference proteome</keyword>
<sequence length="357" mass="41011">MAALTRIGEFLLFTLQVIWTVVLVLTSYVLGRPLGGHALKIGRISPLLLTLHDVRYSGALYRRDYTYTFTATSLSVAFHLPRPSYPRWFTLSSHSLFYVSSTSDISVSTLDVTFWVFPYLARRTAGQWASVELDGFRIRVHKSNATPYWIQKLRQNVVTALLQGEIYRLDDFWTKVQFAGVSESFAPGRSVRRRRKGVHRDAPPPSTNTDTDELRISASARQLHLHNTEGRVYTFGVVDAQLRRDWDQDRGSFVLVVEEARWVKVHWLFQRTPTPWWSQIVTSITQFPLDVAHVLRHPMSTVNIYATRTDITFDEFRIRDASLVVQALTILRAKTANMGINWADVLFDAVIHTFVRP</sequence>
<protein>
    <submittedName>
        <fullName evidence="1">Uncharacterized protein</fullName>
    </submittedName>
</protein>
<gene>
    <name evidence="1" type="ORF">POSPLADRAFT_1130300</name>
</gene>
<dbReference type="Proteomes" id="UP000194127">
    <property type="component" value="Unassembled WGS sequence"/>
</dbReference>
<dbReference type="OrthoDB" id="2798046at2759"/>
<dbReference type="GeneID" id="36328888"/>
<evidence type="ECO:0000313" key="2">
    <source>
        <dbReference type="Proteomes" id="UP000194127"/>
    </source>
</evidence>